<keyword evidence="9" id="KW-0539">Nucleus</keyword>
<keyword evidence="5" id="KW-0862">Zinc</keyword>
<evidence type="ECO:0000256" key="10">
    <source>
        <dbReference type="PROSITE-ProRule" id="PRU00042"/>
    </source>
</evidence>
<dbReference type="PANTHER" id="PTHR23235">
    <property type="entry name" value="KRUEPPEL-LIKE TRANSCRIPTION FACTOR"/>
    <property type="match status" value="1"/>
</dbReference>
<keyword evidence="2" id="KW-0479">Metal-binding</keyword>
<dbReference type="SUPFAM" id="SSF57667">
    <property type="entry name" value="beta-beta-alpha zinc fingers"/>
    <property type="match status" value="1"/>
</dbReference>
<comment type="subcellular location">
    <subcellularLocation>
        <location evidence="1">Nucleus</location>
    </subcellularLocation>
</comment>
<dbReference type="InterPro" id="IPR036236">
    <property type="entry name" value="Znf_C2H2_sf"/>
</dbReference>
<evidence type="ECO:0000256" key="8">
    <source>
        <dbReference type="ARBA" id="ARBA00023163"/>
    </source>
</evidence>
<dbReference type="Pfam" id="PF00096">
    <property type="entry name" value="zf-C2H2"/>
    <property type="match status" value="2"/>
</dbReference>
<evidence type="ECO:0000256" key="6">
    <source>
        <dbReference type="ARBA" id="ARBA00023015"/>
    </source>
</evidence>
<evidence type="ECO:0000256" key="5">
    <source>
        <dbReference type="ARBA" id="ARBA00022833"/>
    </source>
</evidence>
<keyword evidence="8" id="KW-0804">Transcription</keyword>
<keyword evidence="13" id="KW-1185">Reference proteome</keyword>
<sequence>MEKSLSPIGEMEMSVVTTATDLPSGTDTNTISTTTTTSCDICGKAFSRRYYLKVHRRIHTGERPFKCNLCGYAFSRSDHLLKHKRPNKGLRKLSCVPQPHLTDEDVAAATVVEDPTALPEHQDLGISIGVVTNADDITNGQTQITETAVNELTVNEISVDHVNFLHSAGVEVTLQPQVTLDGQHIAVAVHPQVDLGNHTNILHFANVSHQIDVHTT</sequence>
<dbReference type="GO" id="GO:0005634">
    <property type="term" value="C:nucleus"/>
    <property type="evidence" value="ECO:0007669"/>
    <property type="project" value="UniProtKB-SubCell"/>
</dbReference>
<evidence type="ECO:0000313" key="12">
    <source>
        <dbReference type="EMBL" id="CAE1168307.1"/>
    </source>
</evidence>
<evidence type="ECO:0000256" key="4">
    <source>
        <dbReference type="ARBA" id="ARBA00022771"/>
    </source>
</evidence>
<accession>A0A812B3N5</accession>
<evidence type="ECO:0000256" key="3">
    <source>
        <dbReference type="ARBA" id="ARBA00022737"/>
    </source>
</evidence>
<dbReference type="SMART" id="SM00355">
    <property type="entry name" value="ZnF_C2H2"/>
    <property type="match status" value="2"/>
</dbReference>
<dbReference type="InterPro" id="IPR013087">
    <property type="entry name" value="Znf_C2H2_type"/>
</dbReference>
<keyword evidence="3" id="KW-0677">Repeat</keyword>
<dbReference type="AlphaFoldDB" id="A0A812B3N5"/>
<dbReference type="GO" id="GO:0000978">
    <property type="term" value="F:RNA polymerase II cis-regulatory region sequence-specific DNA binding"/>
    <property type="evidence" value="ECO:0007669"/>
    <property type="project" value="TreeGrafter"/>
</dbReference>
<dbReference type="PANTHER" id="PTHR23235:SF120">
    <property type="entry name" value="KRUPPEL-LIKE FACTOR 15"/>
    <property type="match status" value="1"/>
</dbReference>
<evidence type="ECO:0000256" key="9">
    <source>
        <dbReference type="ARBA" id="ARBA00023242"/>
    </source>
</evidence>
<keyword evidence="7" id="KW-0238">DNA-binding</keyword>
<evidence type="ECO:0000256" key="7">
    <source>
        <dbReference type="ARBA" id="ARBA00023125"/>
    </source>
</evidence>
<dbReference type="FunFam" id="3.30.160.60:FF:000176">
    <property type="entry name" value="zinc finger protein 70"/>
    <property type="match status" value="1"/>
</dbReference>
<keyword evidence="6" id="KW-0805">Transcription regulation</keyword>
<dbReference type="PROSITE" id="PS50157">
    <property type="entry name" value="ZINC_FINGER_C2H2_2"/>
    <property type="match status" value="2"/>
</dbReference>
<feature type="domain" description="C2H2-type" evidence="11">
    <location>
        <begin position="65"/>
        <end position="92"/>
    </location>
</feature>
<evidence type="ECO:0000313" key="13">
    <source>
        <dbReference type="Proteomes" id="UP000597762"/>
    </source>
</evidence>
<evidence type="ECO:0000259" key="11">
    <source>
        <dbReference type="PROSITE" id="PS50157"/>
    </source>
</evidence>
<dbReference type="Gene3D" id="3.30.160.60">
    <property type="entry name" value="Classic Zinc Finger"/>
    <property type="match status" value="2"/>
</dbReference>
<organism evidence="12 13">
    <name type="scientific">Acanthosepion pharaonis</name>
    <name type="common">Pharaoh cuttlefish</name>
    <name type="synonym">Sepia pharaonis</name>
    <dbReference type="NCBI Taxonomy" id="158019"/>
    <lineage>
        <taxon>Eukaryota</taxon>
        <taxon>Metazoa</taxon>
        <taxon>Spiralia</taxon>
        <taxon>Lophotrochozoa</taxon>
        <taxon>Mollusca</taxon>
        <taxon>Cephalopoda</taxon>
        <taxon>Coleoidea</taxon>
        <taxon>Decapodiformes</taxon>
        <taxon>Sepiida</taxon>
        <taxon>Sepiina</taxon>
        <taxon>Sepiidae</taxon>
        <taxon>Acanthosepion</taxon>
    </lineage>
</organism>
<evidence type="ECO:0000256" key="1">
    <source>
        <dbReference type="ARBA" id="ARBA00004123"/>
    </source>
</evidence>
<feature type="domain" description="C2H2-type" evidence="11">
    <location>
        <begin position="37"/>
        <end position="64"/>
    </location>
</feature>
<comment type="caution">
    <text evidence="12">The sequence shown here is derived from an EMBL/GenBank/DDBJ whole genome shotgun (WGS) entry which is preliminary data.</text>
</comment>
<dbReference type="EMBL" id="CAHIKZ030000320">
    <property type="protein sequence ID" value="CAE1168307.1"/>
    <property type="molecule type" value="Genomic_DNA"/>
</dbReference>
<proteinExistence type="predicted"/>
<dbReference type="FunFam" id="3.30.160.60:FF:000965">
    <property type="entry name" value="Neurotrophin receptor-interacting factor homolog"/>
    <property type="match status" value="1"/>
</dbReference>
<dbReference type="OrthoDB" id="3437960at2759"/>
<dbReference type="GO" id="GO:0008270">
    <property type="term" value="F:zinc ion binding"/>
    <property type="evidence" value="ECO:0007669"/>
    <property type="project" value="UniProtKB-KW"/>
</dbReference>
<reference evidence="12" key="1">
    <citation type="submission" date="2021-01" db="EMBL/GenBank/DDBJ databases">
        <authorList>
            <person name="Li R."/>
            <person name="Bekaert M."/>
        </authorList>
    </citation>
    <scope>NUCLEOTIDE SEQUENCE</scope>
    <source>
        <strain evidence="12">Farmed</strain>
    </source>
</reference>
<dbReference type="PROSITE" id="PS00028">
    <property type="entry name" value="ZINC_FINGER_C2H2_1"/>
    <property type="match status" value="1"/>
</dbReference>
<dbReference type="GO" id="GO:0000981">
    <property type="term" value="F:DNA-binding transcription factor activity, RNA polymerase II-specific"/>
    <property type="evidence" value="ECO:0007669"/>
    <property type="project" value="TreeGrafter"/>
</dbReference>
<name>A0A812B3N5_ACAPH</name>
<dbReference type="Proteomes" id="UP000597762">
    <property type="component" value="Unassembled WGS sequence"/>
</dbReference>
<protein>
    <submittedName>
        <fullName evidence="12">KRAB</fullName>
    </submittedName>
</protein>
<keyword evidence="4 10" id="KW-0863">Zinc-finger</keyword>
<gene>
    <name evidence="12" type="ORF">SPHA_10003</name>
</gene>
<evidence type="ECO:0000256" key="2">
    <source>
        <dbReference type="ARBA" id="ARBA00022723"/>
    </source>
</evidence>